<accession>A0A9Y1BPN3</accession>
<organism evidence="2">
    <name type="scientific">Candidatus Heimdallarchaeum aukensis</name>
    <dbReference type="NCBI Taxonomy" id="2876573"/>
    <lineage>
        <taxon>Archaea</taxon>
        <taxon>Promethearchaeati</taxon>
        <taxon>Candidatus Heimdallarchaeota</taxon>
        <taxon>Candidatus Heimdallarchaeia (ex Rinke et al. 2021) (nom. nud.)</taxon>
        <taxon>Candidatus Heimdallarchaeales</taxon>
        <taxon>Candidatus Heimdallarchaeaceae</taxon>
        <taxon>Candidatus Heimdallarchaeum</taxon>
    </lineage>
</organism>
<proteinExistence type="predicted"/>
<gene>
    <name evidence="2" type="ORF">K9W45_06185</name>
</gene>
<feature type="domain" description="N(4)-bis(aminopropyl)spermidine synthase C-terminal" evidence="1">
    <location>
        <begin position="14"/>
        <end position="194"/>
    </location>
</feature>
<sequence length="282" mass="33024">MNSFLLNDEEKKQILSKYTEFSSLRGEPNKELDQYFVTQDTSLKRALLFEPEEYESKWVIFLGDMDLVGFHLGLLAKPKDLAVLDIDKRMPEMVFSMKFNYKIRSARYINHDLRIRMLAVLKNQYDFIFTESPMTIEGNEVFLSRAVQCAKKDGNSRIILSTDVKDEKRDELYSLFDQMNLEVEQHIKDFNSYSFETALGKKNSDLFILRVLENSKENIVNHYLGPMFFREIEQETKPYRCKCGNIIEVGKDVSSLDELYEKGCPECGHKEVFVYNSSIKLE</sequence>
<evidence type="ECO:0000313" key="2">
    <source>
        <dbReference type="EMBL" id="UJG42049.1"/>
    </source>
</evidence>
<dbReference type="EMBL" id="CP084166">
    <property type="protein sequence ID" value="UJG42049.1"/>
    <property type="molecule type" value="Genomic_DNA"/>
</dbReference>
<dbReference type="InterPro" id="IPR002723">
    <property type="entry name" value="BpsA_C"/>
</dbReference>
<dbReference type="Proteomes" id="UP001201020">
    <property type="component" value="Chromosome"/>
</dbReference>
<reference evidence="2" key="1">
    <citation type="journal article" date="2022" name="Nat. Microbiol.">
        <title>Unique mobile elements and scalable gene flow at the prokaryote-eukaryote boundary revealed by circularized Asgard archaea genomes.</title>
        <authorList>
            <person name="Wu F."/>
            <person name="Speth D.R."/>
            <person name="Philosof A."/>
            <person name="Cremiere A."/>
            <person name="Narayanan A."/>
            <person name="Barco R.A."/>
            <person name="Connon S.A."/>
            <person name="Amend J.P."/>
            <person name="Antoshechkin I.A."/>
            <person name="Orphan V.J."/>
        </authorList>
    </citation>
    <scope>NUCLEOTIDE SEQUENCE</scope>
    <source>
        <strain evidence="2">PM71</strain>
    </source>
</reference>
<protein>
    <submittedName>
        <fullName evidence="2">Bis-aminopropyl spermidine synthase family protein</fullName>
    </submittedName>
</protein>
<dbReference type="Pfam" id="PF01861">
    <property type="entry name" value="BpsA_C"/>
    <property type="match status" value="1"/>
</dbReference>
<dbReference type="InterPro" id="IPR029063">
    <property type="entry name" value="SAM-dependent_MTases_sf"/>
</dbReference>
<name>A0A9Y1BPN3_9ARCH</name>
<dbReference type="Gene3D" id="3.40.50.150">
    <property type="entry name" value="Vaccinia Virus protein VP39"/>
    <property type="match status" value="1"/>
</dbReference>
<dbReference type="AlphaFoldDB" id="A0A9Y1BPN3"/>
<evidence type="ECO:0000259" key="1">
    <source>
        <dbReference type="Pfam" id="PF01861"/>
    </source>
</evidence>